<dbReference type="SMART" id="SM00490">
    <property type="entry name" value="HELICc"/>
    <property type="match status" value="1"/>
</dbReference>
<name>A0A1I8AGC7_9BILA</name>
<dbReference type="PANTHER" id="PTHR24031">
    <property type="entry name" value="RNA HELICASE"/>
    <property type="match status" value="1"/>
</dbReference>
<organism evidence="10 11">
    <name type="scientific">Steinernema glaseri</name>
    <dbReference type="NCBI Taxonomy" id="37863"/>
    <lineage>
        <taxon>Eukaryota</taxon>
        <taxon>Metazoa</taxon>
        <taxon>Ecdysozoa</taxon>
        <taxon>Nematoda</taxon>
        <taxon>Chromadorea</taxon>
        <taxon>Rhabditida</taxon>
        <taxon>Tylenchina</taxon>
        <taxon>Panagrolaimomorpha</taxon>
        <taxon>Strongyloidoidea</taxon>
        <taxon>Steinernematidae</taxon>
        <taxon>Steinernema</taxon>
    </lineage>
</organism>
<evidence type="ECO:0000259" key="8">
    <source>
        <dbReference type="PROSITE" id="PS51192"/>
    </source>
</evidence>
<dbReference type="SMART" id="SM00487">
    <property type="entry name" value="DEXDc"/>
    <property type="match status" value="1"/>
</dbReference>
<evidence type="ECO:0000313" key="10">
    <source>
        <dbReference type="Proteomes" id="UP000095287"/>
    </source>
</evidence>
<evidence type="ECO:0000256" key="6">
    <source>
        <dbReference type="RuleBase" id="RU365068"/>
    </source>
</evidence>
<keyword evidence="10" id="KW-1185">Reference proteome</keyword>
<comment type="catalytic activity">
    <reaction evidence="6">
        <text>ATP + H2O = ADP + phosphate + H(+)</text>
        <dbReference type="Rhea" id="RHEA:13065"/>
        <dbReference type="ChEBI" id="CHEBI:15377"/>
        <dbReference type="ChEBI" id="CHEBI:15378"/>
        <dbReference type="ChEBI" id="CHEBI:30616"/>
        <dbReference type="ChEBI" id="CHEBI:43474"/>
        <dbReference type="ChEBI" id="CHEBI:456216"/>
        <dbReference type="EC" id="3.6.4.13"/>
    </reaction>
</comment>
<comment type="function">
    <text evidence="6">RNA helicase.</text>
</comment>
<feature type="domain" description="Helicase C-terminal" evidence="9">
    <location>
        <begin position="393"/>
        <end position="564"/>
    </location>
</feature>
<dbReference type="Gene3D" id="3.40.50.300">
    <property type="entry name" value="P-loop containing nucleotide triphosphate hydrolases"/>
    <property type="match status" value="2"/>
</dbReference>
<reference evidence="11" key="1">
    <citation type="submission" date="2016-11" db="UniProtKB">
        <authorList>
            <consortium name="WormBaseParasite"/>
        </authorList>
    </citation>
    <scope>IDENTIFICATION</scope>
</reference>
<protein>
    <recommendedName>
        <fullName evidence="6">ATP-dependent RNA helicase</fullName>
        <ecNumber evidence="6">3.6.4.13</ecNumber>
    </recommendedName>
</protein>
<evidence type="ECO:0000259" key="9">
    <source>
        <dbReference type="PROSITE" id="PS51194"/>
    </source>
</evidence>
<comment type="domain">
    <text evidence="6">The Q motif is unique to and characteristic of the DEAD box family of RNA helicases and controls ATP binding and hydrolysis.</text>
</comment>
<dbReference type="CDD" id="cd18787">
    <property type="entry name" value="SF2_C_DEAD"/>
    <property type="match status" value="1"/>
</dbReference>
<keyword evidence="2 6" id="KW-0378">Hydrolase</keyword>
<dbReference type="GO" id="GO:0016787">
    <property type="term" value="F:hydrolase activity"/>
    <property type="evidence" value="ECO:0007669"/>
    <property type="project" value="UniProtKB-KW"/>
</dbReference>
<dbReference type="PROSITE" id="PS51192">
    <property type="entry name" value="HELICASE_ATP_BIND_1"/>
    <property type="match status" value="1"/>
</dbReference>
<sequence>MSAEWDKKDFSEPSSESEADDNLSDEDFEGPPLVQAAPRDPSGQTAMTGLIEDENEPASMRYQGHQIGGHASAFPLPGTAPSHTGPKPTRVPQLRYQQARVERPVTPPDERLISRPGEQFSYLTDTARIEIEGGDGKPGFIETLERPDEQNPDDKRYRFHKALVDNLKQLHVSEPTAVQKATWYAMLNKYAYNLVVQAQTGSGKTFAFLVPVIQRVFELKEFLKKNKQSKPRNAPLAIILVPTRELVKQIMDYAKHLVKDMNILVTSSQLLNEVLRDGTDIHVTTLGSMKDAMTPSNGRKYAKIQLSHVYLTVFDEVEKFFNDFQSKTETTEIIDEIQKYDNARIFAFSATMRPDILQFVEKQGYFQIIDSEPVPPSIEHHTFVLEPQQAQAAIISLLRHLKAQNNNELPKILIFTNRRVICDVLCLHLNTYGFPAMSLSSKWTRAIRARVASSFEDGDTKILVCSDLLAPGVDWVVDVVINYHLPPVEEFDRFAHRIGRTGRAGNKGVVYSFFYNGVRDQISPDDFAENLKNHDFPVPRKLQEFYDYYRRNDEERDLEQLSLGFDDPELSDSS</sequence>
<dbReference type="Pfam" id="PF00270">
    <property type="entry name" value="DEAD"/>
    <property type="match status" value="1"/>
</dbReference>
<evidence type="ECO:0000313" key="11">
    <source>
        <dbReference type="WBParaSite" id="L893_g5506.t1"/>
    </source>
</evidence>
<dbReference type="GO" id="GO:0003723">
    <property type="term" value="F:RNA binding"/>
    <property type="evidence" value="ECO:0007669"/>
    <property type="project" value="UniProtKB-UniRule"/>
</dbReference>
<dbReference type="InterPro" id="IPR027417">
    <property type="entry name" value="P-loop_NTPase"/>
</dbReference>
<keyword evidence="1 6" id="KW-0547">Nucleotide-binding</keyword>
<dbReference type="InterPro" id="IPR044742">
    <property type="entry name" value="DEAD/DEAH_RhlB"/>
</dbReference>
<proteinExistence type="inferred from homology"/>
<evidence type="ECO:0000256" key="1">
    <source>
        <dbReference type="ARBA" id="ARBA00022741"/>
    </source>
</evidence>
<dbReference type="CDD" id="cd00268">
    <property type="entry name" value="DEADc"/>
    <property type="match status" value="1"/>
</dbReference>
<feature type="compositionally biased region" description="Acidic residues" evidence="7">
    <location>
        <begin position="15"/>
        <end position="29"/>
    </location>
</feature>
<keyword evidence="4 6" id="KW-0067">ATP-binding</keyword>
<dbReference type="SUPFAM" id="SSF52540">
    <property type="entry name" value="P-loop containing nucleoside triphosphate hydrolases"/>
    <property type="match status" value="1"/>
</dbReference>
<evidence type="ECO:0000256" key="5">
    <source>
        <dbReference type="ARBA" id="ARBA00022884"/>
    </source>
</evidence>
<keyword evidence="5 6" id="KW-0694">RNA-binding</keyword>
<feature type="region of interest" description="Disordered" evidence="7">
    <location>
        <begin position="1"/>
        <end position="92"/>
    </location>
</feature>
<dbReference type="InterPro" id="IPR001650">
    <property type="entry name" value="Helicase_C-like"/>
</dbReference>
<dbReference type="WBParaSite" id="L893_g5506.t1">
    <property type="protein sequence ID" value="L893_g5506.t1"/>
    <property type="gene ID" value="L893_g5506"/>
</dbReference>
<dbReference type="PROSITE" id="PS51194">
    <property type="entry name" value="HELICASE_CTER"/>
    <property type="match status" value="1"/>
</dbReference>
<dbReference type="InterPro" id="IPR014001">
    <property type="entry name" value="Helicase_ATP-bd"/>
</dbReference>
<dbReference type="InterPro" id="IPR011545">
    <property type="entry name" value="DEAD/DEAH_box_helicase_dom"/>
</dbReference>
<dbReference type="AlphaFoldDB" id="A0A1I8AGC7"/>
<comment type="similarity">
    <text evidence="6">Belongs to the DEAD box helicase family.</text>
</comment>
<accession>A0A1I8AGC7</accession>
<feature type="compositionally biased region" description="Basic and acidic residues" evidence="7">
    <location>
        <begin position="1"/>
        <end position="11"/>
    </location>
</feature>
<evidence type="ECO:0000256" key="4">
    <source>
        <dbReference type="ARBA" id="ARBA00022840"/>
    </source>
</evidence>
<dbReference type="GO" id="GO:0003724">
    <property type="term" value="F:RNA helicase activity"/>
    <property type="evidence" value="ECO:0007669"/>
    <property type="project" value="UniProtKB-EC"/>
</dbReference>
<dbReference type="EC" id="3.6.4.13" evidence="6"/>
<evidence type="ECO:0000256" key="2">
    <source>
        <dbReference type="ARBA" id="ARBA00022801"/>
    </source>
</evidence>
<feature type="domain" description="Helicase ATP-binding" evidence="8">
    <location>
        <begin position="185"/>
        <end position="370"/>
    </location>
</feature>
<evidence type="ECO:0000256" key="3">
    <source>
        <dbReference type="ARBA" id="ARBA00022806"/>
    </source>
</evidence>
<dbReference type="GO" id="GO:0005524">
    <property type="term" value="F:ATP binding"/>
    <property type="evidence" value="ECO:0007669"/>
    <property type="project" value="UniProtKB-UniRule"/>
</dbReference>
<keyword evidence="3 6" id="KW-0347">Helicase</keyword>
<evidence type="ECO:0000256" key="7">
    <source>
        <dbReference type="SAM" id="MobiDB-lite"/>
    </source>
</evidence>
<dbReference type="Proteomes" id="UP000095287">
    <property type="component" value="Unplaced"/>
</dbReference>
<dbReference type="Pfam" id="PF00271">
    <property type="entry name" value="Helicase_C"/>
    <property type="match status" value="1"/>
</dbReference>